<evidence type="ECO:0000313" key="4">
    <source>
        <dbReference type="Proteomes" id="UP000295281"/>
    </source>
</evidence>
<dbReference type="InterPro" id="IPR027417">
    <property type="entry name" value="P-loop_NTPase"/>
</dbReference>
<dbReference type="InterPro" id="IPR016032">
    <property type="entry name" value="Sig_transdc_resp-reg_C-effctor"/>
</dbReference>
<dbReference type="Gene3D" id="3.40.50.300">
    <property type="entry name" value="P-loop containing nucleotide triphosphate hydrolases"/>
    <property type="match status" value="1"/>
</dbReference>
<dbReference type="EMBL" id="SNYN01000003">
    <property type="protein sequence ID" value="TDQ53812.1"/>
    <property type="molecule type" value="Genomic_DNA"/>
</dbReference>
<evidence type="ECO:0000313" key="3">
    <source>
        <dbReference type="EMBL" id="TDQ53812.1"/>
    </source>
</evidence>
<sequence>MATNTAPALQNLPLEPNSFVGRERDVSDILRLIEAHRVVTLCGVGGIGKTRLALRVAGHATSHFRDGVWLCELSDTTSRKEIITRMATAVGVGEEDGRDLEHTLADVLRSRGLLLVLDNCEHVVADVAAVVERLVALCPDVSFLVTSREPARAPGEAVWRVPPLAVPRPDQDDPCGAEAVRLFVDRARASAHDFTATPERLEVIAEICRRLDGIPLGIELAAARVRLLSVTQIAARLGDRFTVLTSGERGAPARQQTLRAVIDWSHGMLDERERVLLRRLSVFSNWNLDLAERVCADASLPAESLLDLVVSLVDRSLVTVAGEEQGRMRYRLLDTIRQYAAARLDDSGEEEALRLRHREQMLALAEELSRNTVFGHGMAWPQRVDVWYRVLVDYDNLRSALSWSATREDAAEGLRLCVALRPFWMVSGQRAEGAYWTDRFLAMGCADEGLRGQAMVRRAELAWDQRDHARAAHVGEEGLRYCRAAGDDDSVALALNILAMTDMRDRELDRARERLAEAVALTRAVGDPWNEGLALGTQGALAALEGRLDEAGAHYEEALTILRRIDHRWGVGRTLIGQGMVAEARGDLFGADQCFREALDIQRSIGGAPELARCLAGVGRISALQGAVAQAYDYLSESLALCHGTGQRLGVARGLLAIATVARTQGLDAEATVLAGAAAGVRERSGHPPASAPWPLRDGAFAARWEEGRSLDVDEAVKSALRLAETGRAPRRRPQAPDTAPSALTRREHEIALLIGEGMSNRSIAESLFISPATVARHVANIHTKLGFNSRTQIAAWIRDH</sequence>
<dbReference type="CDD" id="cd06170">
    <property type="entry name" value="LuxR_C_like"/>
    <property type="match status" value="1"/>
</dbReference>
<protein>
    <submittedName>
        <fullName evidence="3">Putative ATPase</fullName>
    </submittedName>
</protein>
<dbReference type="SUPFAM" id="SSF46894">
    <property type="entry name" value="C-terminal effector domain of the bipartite response regulators"/>
    <property type="match status" value="1"/>
</dbReference>
<dbReference type="PANTHER" id="PTHR47691:SF3">
    <property type="entry name" value="HTH-TYPE TRANSCRIPTIONAL REGULATOR RV0890C-RELATED"/>
    <property type="match status" value="1"/>
</dbReference>
<dbReference type="PROSITE" id="PS50043">
    <property type="entry name" value="HTH_LUXR_2"/>
    <property type="match status" value="1"/>
</dbReference>
<dbReference type="InterPro" id="IPR000792">
    <property type="entry name" value="Tscrpt_reg_LuxR_C"/>
</dbReference>
<dbReference type="InterPro" id="IPR058852">
    <property type="entry name" value="HTH_77"/>
</dbReference>
<dbReference type="Pfam" id="PF13424">
    <property type="entry name" value="TPR_12"/>
    <property type="match status" value="1"/>
</dbReference>
<dbReference type="SUPFAM" id="SSF48452">
    <property type="entry name" value="TPR-like"/>
    <property type="match status" value="2"/>
</dbReference>
<feature type="region of interest" description="Disordered" evidence="1">
    <location>
        <begin position="725"/>
        <end position="744"/>
    </location>
</feature>
<dbReference type="InterPro" id="IPR019734">
    <property type="entry name" value="TPR_rpt"/>
</dbReference>
<organism evidence="3 4">
    <name type="scientific">Actinorugispora endophytica</name>
    <dbReference type="NCBI Taxonomy" id="1605990"/>
    <lineage>
        <taxon>Bacteria</taxon>
        <taxon>Bacillati</taxon>
        <taxon>Actinomycetota</taxon>
        <taxon>Actinomycetes</taxon>
        <taxon>Streptosporangiales</taxon>
        <taxon>Nocardiopsidaceae</taxon>
        <taxon>Actinorugispora</taxon>
    </lineage>
</organism>
<dbReference type="InterPro" id="IPR049945">
    <property type="entry name" value="AAA_22"/>
</dbReference>
<dbReference type="Pfam" id="PF00196">
    <property type="entry name" value="GerE"/>
    <property type="match status" value="1"/>
</dbReference>
<accession>A0A4R6V4M4</accession>
<dbReference type="Pfam" id="PF13401">
    <property type="entry name" value="AAA_22"/>
    <property type="match status" value="1"/>
</dbReference>
<dbReference type="GO" id="GO:0003677">
    <property type="term" value="F:DNA binding"/>
    <property type="evidence" value="ECO:0007669"/>
    <property type="project" value="InterPro"/>
</dbReference>
<dbReference type="Pfam" id="PF25872">
    <property type="entry name" value="HTH_77"/>
    <property type="match status" value="1"/>
</dbReference>
<dbReference type="Proteomes" id="UP000295281">
    <property type="component" value="Unassembled WGS sequence"/>
</dbReference>
<dbReference type="PRINTS" id="PR00364">
    <property type="entry name" value="DISEASERSIST"/>
</dbReference>
<dbReference type="Gene3D" id="1.10.10.10">
    <property type="entry name" value="Winged helix-like DNA-binding domain superfamily/Winged helix DNA-binding domain"/>
    <property type="match status" value="1"/>
</dbReference>
<keyword evidence="4" id="KW-1185">Reference proteome</keyword>
<dbReference type="InterPro" id="IPR036388">
    <property type="entry name" value="WH-like_DNA-bd_sf"/>
</dbReference>
<evidence type="ECO:0000256" key="1">
    <source>
        <dbReference type="SAM" id="MobiDB-lite"/>
    </source>
</evidence>
<dbReference type="PROSITE" id="PS00622">
    <property type="entry name" value="HTH_LUXR_1"/>
    <property type="match status" value="1"/>
</dbReference>
<dbReference type="SMART" id="SM00028">
    <property type="entry name" value="TPR"/>
    <property type="match status" value="3"/>
</dbReference>
<dbReference type="InterPro" id="IPR011990">
    <property type="entry name" value="TPR-like_helical_dom_sf"/>
</dbReference>
<proteinExistence type="predicted"/>
<dbReference type="GO" id="GO:0006355">
    <property type="term" value="P:regulation of DNA-templated transcription"/>
    <property type="evidence" value="ECO:0007669"/>
    <property type="project" value="InterPro"/>
</dbReference>
<feature type="domain" description="HTH luxR-type" evidence="2">
    <location>
        <begin position="737"/>
        <end position="801"/>
    </location>
</feature>
<dbReference type="AlphaFoldDB" id="A0A4R6V4M4"/>
<comment type="caution">
    <text evidence="3">The sequence shown here is derived from an EMBL/GenBank/DDBJ whole genome shotgun (WGS) entry which is preliminary data.</text>
</comment>
<dbReference type="Gene3D" id="1.25.40.10">
    <property type="entry name" value="Tetratricopeptide repeat domain"/>
    <property type="match status" value="2"/>
</dbReference>
<gene>
    <name evidence="3" type="ORF">EV190_103263</name>
</gene>
<reference evidence="3 4" key="1">
    <citation type="submission" date="2019-03" db="EMBL/GenBank/DDBJ databases">
        <title>Genomic Encyclopedia of Type Strains, Phase IV (KMG-IV): sequencing the most valuable type-strain genomes for metagenomic binning, comparative biology and taxonomic classification.</title>
        <authorList>
            <person name="Goeker M."/>
        </authorList>
    </citation>
    <scope>NUCLEOTIDE SEQUENCE [LARGE SCALE GENOMIC DNA]</scope>
    <source>
        <strain evidence="3 4">DSM 46770</strain>
    </source>
</reference>
<evidence type="ECO:0000259" key="2">
    <source>
        <dbReference type="PROSITE" id="PS50043"/>
    </source>
</evidence>
<dbReference type="SUPFAM" id="SSF52540">
    <property type="entry name" value="P-loop containing nucleoside triphosphate hydrolases"/>
    <property type="match status" value="1"/>
</dbReference>
<dbReference type="RefSeq" id="WP_133740715.1">
    <property type="nucleotide sequence ID" value="NZ_SNYN01000003.1"/>
</dbReference>
<name>A0A4R6V4M4_9ACTN</name>
<dbReference type="GO" id="GO:0016887">
    <property type="term" value="F:ATP hydrolysis activity"/>
    <property type="evidence" value="ECO:0007669"/>
    <property type="project" value="InterPro"/>
</dbReference>
<dbReference type="SMART" id="SM00421">
    <property type="entry name" value="HTH_LUXR"/>
    <property type="match status" value="1"/>
</dbReference>
<dbReference type="PANTHER" id="PTHR47691">
    <property type="entry name" value="REGULATOR-RELATED"/>
    <property type="match status" value="1"/>
</dbReference>
<dbReference type="PRINTS" id="PR00038">
    <property type="entry name" value="HTHLUXR"/>
</dbReference>
<dbReference type="OrthoDB" id="3194665at2"/>